<dbReference type="Proteomes" id="UP000239522">
    <property type="component" value="Unassembled WGS sequence"/>
</dbReference>
<evidence type="ECO:0000313" key="3">
    <source>
        <dbReference type="EMBL" id="PQB06283.1"/>
    </source>
</evidence>
<gene>
    <name evidence="3" type="ORF">BST83_03125</name>
</gene>
<name>A0A2S7KUT2_9FLAO</name>
<proteinExistence type="predicted"/>
<feature type="transmembrane region" description="Helical" evidence="1">
    <location>
        <begin position="6"/>
        <end position="23"/>
    </location>
</feature>
<organism evidence="3 4">
    <name type="scientific">Polaribacter filamentus</name>
    <dbReference type="NCBI Taxonomy" id="53483"/>
    <lineage>
        <taxon>Bacteria</taxon>
        <taxon>Pseudomonadati</taxon>
        <taxon>Bacteroidota</taxon>
        <taxon>Flavobacteriia</taxon>
        <taxon>Flavobacteriales</taxon>
        <taxon>Flavobacteriaceae</taxon>
    </lineage>
</organism>
<protein>
    <recommendedName>
        <fullName evidence="2">DUF6249 domain-containing protein</fullName>
    </recommendedName>
</protein>
<feature type="transmembrane region" description="Helical" evidence="1">
    <location>
        <begin position="55"/>
        <end position="79"/>
    </location>
</feature>
<keyword evidence="4" id="KW-1185">Reference proteome</keyword>
<keyword evidence="1" id="KW-0472">Membrane</keyword>
<accession>A0A2S7KUT2</accession>
<reference evidence="3 4" key="1">
    <citation type="submission" date="2016-11" db="EMBL/GenBank/DDBJ databases">
        <title>Trade-off between light-utilization and light-protection in marine flavobacteria.</title>
        <authorList>
            <person name="Kumagai Y."/>
        </authorList>
    </citation>
    <scope>NUCLEOTIDE SEQUENCE [LARGE SCALE GENOMIC DNA]</scope>
    <source>
        <strain evidence="3 4">ATCC 700397</strain>
    </source>
</reference>
<keyword evidence="1" id="KW-1133">Transmembrane helix</keyword>
<dbReference type="InterPro" id="IPR046216">
    <property type="entry name" value="DUF6249"/>
</dbReference>
<comment type="caution">
    <text evidence="3">The sequence shown here is derived from an EMBL/GenBank/DDBJ whole genome shotgun (WGS) entry which is preliminary data.</text>
</comment>
<feature type="domain" description="DUF6249" evidence="2">
    <location>
        <begin position="3"/>
        <end position="117"/>
    </location>
</feature>
<evidence type="ECO:0000313" key="4">
    <source>
        <dbReference type="Proteomes" id="UP000239522"/>
    </source>
</evidence>
<evidence type="ECO:0000259" key="2">
    <source>
        <dbReference type="Pfam" id="PF19762"/>
    </source>
</evidence>
<dbReference type="Pfam" id="PF19762">
    <property type="entry name" value="DUF6249"/>
    <property type="match status" value="1"/>
</dbReference>
<evidence type="ECO:0000256" key="1">
    <source>
        <dbReference type="SAM" id="Phobius"/>
    </source>
</evidence>
<sequence>MEVAILAVIFGSIFGVFYLFFSTRNKERLALIEKGADASIFMSSKKRSAAPFWKVLILNLGLLAMGVGVGILLGTFLSYHFGYEGTWENRPQNAIDSGVFYAASIFLCAGGSLLIGFNQTKKLDKE</sequence>
<dbReference type="RefSeq" id="WP_367889139.1">
    <property type="nucleotide sequence ID" value="NZ_MQUA01000013.1"/>
</dbReference>
<dbReference type="EMBL" id="MQUA01000013">
    <property type="protein sequence ID" value="PQB06283.1"/>
    <property type="molecule type" value="Genomic_DNA"/>
</dbReference>
<keyword evidence="1" id="KW-0812">Transmembrane</keyword>
<dbReference type="AlphaFoldDB" id="A0A2S7KUT2"/>
<feature type="transmembrane region" description="Helical" evidence="1">
    <location>
        <begin position="99"/>
        <end position="117"/>
    </location>
</feature>